<name>A0AAD2T6Q6_STRAP</name>
<accession>A0AAD2T6Q6</accession>
<dbReference type="AlphaFoldDB" id="A0AAD2T6Q6"/>
<dbReference type="Proteomes" id="UP000006614">
    <property type="component" value="Unassembled WGS sequence"/>
</dbReference>
<sequence>MTRKNYFELIQNMGFDADKEFEMISILISNSKGKLPNKTESLSSVFNKNFWLYENYRKIQFRSYDDVKNYFENNFSGNDRLFAYTEFIIDLNSFLISNSDVPTFSKVTLMQQFPKIKERIDYFLAKTNHELKKLEDGRQIIIEKNVYASEVSQIISETSIQDAIKVLEYNQFVNKGNIQRKKEILLSLAGYLEPYLKEFERPKKLSDESKVIYNELKEVLRLNKDRTKIIAFDMLSEMYNQGGLRHNNNKQYHLNMNDEELEQWYDNIYSSTLFVILSLEMGRNLSKLNELKKK</sequence>
<gene>
    <name evidence="1" type="ORF">HMPREF1126_1820</name>
</gene>
<evidence type="ECO:0000313" key="1">
    <source>
        <dbReference type="EMBL" id="EJP24779.1"/>
    </source>
</evidence>
<reference evidence="1 2" key="1">
    <citation type="submission" date="2012-07" db="EMBL/GenBank/DDBJ databases">
        <authorList>
            <person name="Durkin A.S."/>
            <person name="McCorrison J."/>
            <person name="Torralba M."/>
            <person name="Gillis M."/>
            <person name="Methe B."/>
            <person name="Sutton G."/>
            <person name="Nelson K.E."/>
        </authorList>
    </citation>
    <scope>NUCLEOTIDE SEQUENCE [LARGE SCALE GENOMIC DNA]</scope>
    <source>
        <strain evidence="1 2">SK1138</strain>
    </source>
</reference>
<protein>
    <submittedName>
        <fullName evidence="1">Uncharacterized protein</fullName>
    </submittedName>
</protein>
<proteinExistence type="predicted"/>
<evidence type="ECO:0000313" key="2">
    <source>
        <dbReference type="Proteomes" id="UP000006614"/>
    </source>
</evidence>
<organism evidence="1 2">
    <name type="scientific">Streptococcus anginosus SK1138</name>
    <dbReference type="NCBI Taxonomy" id="1161422"/>
    <lineage>
        <taxon>Bacteria</taxon>
        <taxon>Bacillati</taxon>
        <taxon>Bacillota</taxon>
        <taxon>Bacilli</taxon>
        <taxon>Lactobacillales</taxon>
        <taxon>Streptococcaceae</taxon>
        <taxon>Streptococcus</taxon>
        <taxon>Streptococcus anginosus group</taxon>
    </lineage>
</organism>
<dbReference type="EMBL" id="ALJO01000011">
    <property type="protein sequence ID" value="EJP24779.1"/>
    <property type="molecule type" value="Genomic_DNA"/>
</dbReference>
<dbReference type="RefSeq" id="WP_003042176.1">
    <property type="nucleotide sequence ID" value="NZ_ALJO01000011.1"/>
</dbReference>
<comment type="caution">
    <text evidence="1">The sequence shown here is derived from an EMBL/GenBank/DDBJ whole genome shotgun (WGS) entry which is preliminary data.</text>
</comment>